<evidence type="ECO:0000313" key="2">
    <source>
        <dbReference type="Proteomes" id="UP000784294"/>
    </source>
</evidence>
<accession>A0A3S5ALD1</accession>
<gene>
    <name evidence="1" type="ORF">PXEA_LOCUS25758</name>
</gene>
<dbReference type="Proteomes" id="UP000784294">
    <property type="component" value="Unassembled WGS sequence"/>
</dbReference>
<evidence type="ECO:0000313" key="1">
    <source>
        <dbReference type="EMBL" id="VEL32318.1"/>
    </source>
</evidence>
<sequence>MPCVLVMPLYTKSRRSKLKPKANAPPCSASRCSSKPKECRFISPSEEKCICLSRQSFLFKAGTDEMLLNLKPGDVVLGKFIRHSNMQMNKITYKYASSQFLQNLFHKFFNDSTIQGEDFPQEFYSQTSMKHLTVAETIDCSKNEITKINTLATVAVNTKLNFELSMSIIPSLMDDLLIG</sequence>
<keyword evidence="2" id="KW-1185">Reference proteome</keyword>
<reference evidence="1" key="1">
    <citation type="submission" date="2018-11" db="EMBL/GenBank/DDBJ databases">
        <authorList>
            <consortium name="Pathogen Informatics"/>
        </authorList>
    </citation>
    <scope>NUCLEOTIDE SEQUENCE</scope>
</reference>
<protein>
    <submittedName>
        <fullName evidence="1">Uncharacterized protein</fullName>
    </submittedName>
</protein>
<dbReference type="AlphaFoldDB" id="A0A3S5ALD1"/>
<organism evidence="1 2">
    <name type="scientific">Protopolystoma xenopodis</name>
    <dbReference type="NCBI Taxonomy" id="117903"/>
    <lineage>
        <taxon>Eukaryota</taxon>
        <taxon>Metazoa</taxon>
        <taxon>Spiralia</taxon>
        <taxon>Lophotrochozoa</taxon>
        <taxon>Platyhelminthes</taxon>
        <taxon>Monogenea</taxon>
        <taxon>Polyopisthocotylea</taxon>
        <taxon>Polystomatidea</taxon>
        <taxon>Polystomatidae</taxon>
        <taxon>Protopolystoma</taxon>
    </lineage>
</organism>
<feature type="non-terminal residue" evidence="1">
    <location>
        <position position="1"/>
    </location>
</feature>
<proteinExistence type="predicted"/>
<comment type="caution">
    <text evidence="1">The sequence shown here is derived from an EMBL/GenBank/DDBJ whole genome shotgun (WGS) entry which is preliminary data.</text>
</comment>
<dbReference type="EMBL" id="CAAALY010132977">
    <property type="protein sequence ID" value="VEL32318.1"/>
    <property type="molecule type" value="Genomic_DNA"/>
</dbReference>
<name>A0A3S5ALD1_9PLAT</name>